<keyword evidence="1" id="KW-0812">Transmembrane</keyword>
<organism evidence="2 3">
    <name type="scientific">Hyphomonas hirschiana VP5</name>
    <dbReference type="NCBI Taxonomy" id="1280951"/>
    <lineage>
        <taxon>Bacteria</taxon>
        <taxon>Pseudomonadati</taxon>
        <taxon>Pseudomonadota</taxon>
        <taxon>Alphaproteobacteria</taxon>
        <taxon>Hyphomonadales</taxon>
        <taxon>Hyphomonadaceae</taxon>
        <taxon>Hyphomonas</taxon>
    </lineage>
</organism>
<evidence type="ECO:0000313" key="3">
    <source>
        <dbReference type="Proteomes" id="UP000025061"/>
    </source>
</evidence>
<dbReference type="PANTHER" id="PTHR47755">
    <property type="entry name" value="CELL DIVISION PROTEIN FTSX"/>
    <property type="match status" value="1"/>
</dbReference>
<dbReference type="InterPro" id="IPR004513">
    <property type="entry name" value="FtsX"/>
</dbReference>
<reference evidence="2 3" key="1">
    <citation type="submission" date="2013-04" db="EMBL/GenBank/DDBJ databases">
        <title>Hyphomonas hirschiana VP5 Genome Sequencing.</title>
        <authorList>
            <person name="Lai Q."/>
            <person name="Shao Z."/>
        </authorList>
    </citation>
    <scope>NUCLEOTIDE SEQUENCE [LARGE SCALE GENOMIC DNA]</scope>
    <source>
        <strain evidence="2 3">VP5</strain>
    </source>
</reference>
<dbReference type="GO" id="GO:0051301">
    <property type="term" value="P:cell division"/>
    <property type="evidence" value="ECO:0007669"/>
    <property type="project" value="InterPro"/>
</dbReference>
<feature type="transmembrane region" description="Helical" evidence="1">
    <location>
        <begin position="17"/>
        <end position="37"/>
    </location>
</feature>
<keyword evidence="1" id="KW-0472">Membrane</keyword>
<feature type="transmembrane region" description="Helical" evidence="1">
    <location>
        <begin position="217"/>
        <end position="240"/>
    </location>
</feature>
<comment type="caution">
    <text evidence="2">The sequence shown here is derived from an EMBL/GenBank/DDBJ whole genome shotgun (WGS) entry which is preliminary data.</text>
</comment>
<proteinExistence type="predicted"/>
<dbReference type="OrthoDB" id="9814843at2"/>
<sequence length="290" mass="29943">MKRGETSLLPLEDAREAALFFVVGALCFLAALAALTAKSTYGAARAWTAEVEGEYTVSLSDAAPQDAQAATLLVQSVEGVNGARLLSEAEISVLLEPTFGSRGLPADLPVPRLIAVTAEPEAGDIGQALTAALEEAGYTAAVDSHSAWAGDVRRMLGTARIVALGIVALLASTAIAVIAFATHAALLARRDIVDVLHIAGARDRFIAGLFERRFWLLGLRAGTVGALVALASVALLIAIARSSGNRSGLLPELTLDFPDLAVLVVTPVIAGLASRIAAGITVMRALKSVM</sequence>
<name>A0A059FMV6_9PROT</name>
<dbReference type="GO" id="GO:0032153">
    <property type="term" value="C:cell division site"/>
    <property type="evidence" value="ECO:0007669"/>
    <property type="project" value="TreeGrafter"/>
</dbReference>
<accession>A0A059FMV6</accession>
<dbReference type="GO" id="GO:0016020">
    <property type="term" value="C:membrane"/>
    <property type="evidence" value="ECO:0007669"/>
    <property type="project" value="InterPro"/>
</dbReference>
<dbReference type="PATRIC" id="fig|1280951.3.peg.2403"/>
<dbReference type="RefSeq" id="WP_011648359.1">
    <property type="nucleotide sequence ID" value="NZ_ARYI01000010.1"/>
</dbReference>
<protein>
    <submittedName>
        <fullName evidence="2">Putative permease</fullName>
    </submittedName>
</protein>
<dbReference type="EMBL" id="ARYI01000010">
    <property type="protein sequence ID" value="KCZ91937.1"/>
    <property type="molecule type" value="Genomic_DNA"/>
</dbReference>
<dbReference type="Proteomes" id="UP000025061">
    <property type="component" value="Unassembled WGS sequence"/>
</dbReference>
<keyword evidence="3" id="KW-1185">Reference proteome</keyword>
<dbReference type="PANTHER" id="PTHR47755:SF1">
    <property type="entry name" value="CELL DIVISION PROTEIN FTSX"/>
    <property type="match status" value="1"/>
</dbReference>
<evidence type="ECO:0000313" key="2">
    <source>
        <dbReference type="EMBL" id="KCZ91937.1"/>
    </source>
</evidence>
<evidence type="ECO:0000256" key="1">
    <source>
        <dbReference type="SAM" id="Phobius"/>
    </source>
</evidence>
<keyword evidence="1" id="KW-1133">Transmembrane helix</keyword>
<feature type="transmembrane region" description="Helical" evidence="1">
    <location>
        <begin position="260"/>
        <end position="286"/>
    </location>
</feature>
<dbReference type="AlphaFoldDB" id="A0A059FMV6"/>
<gene>
    <name evidence="2" type="ORF">HHI_11929</name>
</gene>
<feature type="transmembrane region" description="Helical" evidence="1">
    <location>
        <begin position="161"/>
        <end position="186"/>
    </location>
</feature>